<organism evidence="2 3">
    <name type="scientific">Gordonia soli NBRC 108243</name>
    <dbReference type="NCBI Taxonomy" id="1223545"/>
    <lineage>
        <taxon>Bacteria</taxon>
        <taxon>Bacillati</taxon>
        <taxon>Actinomycetota</taxon>
        <taxon>Actinomycetes</taxon>
        <taxon>Mycobacteriales</taxon>
        <taxon>Gordoniaceae</taxon>
        <taxon>Gordonia</taxon>
    </lineage>
</organism>
<keyword evidence="1" id="KW-0472">Membrane</keyword>
<dbReference type="EMBL" id="BANX01000008">
    <property type="protein sequence ID" value="GAC67557.1"/>
    <property type="molecule type" value="Genomic_DNA"/>
</dbReference>
<dbReference type="STRING" id="1223545.GS4_08_01420"/>
<dbReference type="AlphaFoldDB" id="M0QJE6"/>
<gene>
    <name evidence="2" type="ORF">GS4_08_01420</name>
</gene>
<sequence length="108" mass="11916">MIANIGAAVIAAVIYPFLLIARLITWLAAKLRIEPFYLLTALLVLPLWAGSLLVSISEISKGRYPIGEILIAVLGAVYLLYVLVMIVLEFLTRDVTDRSEDTDDHTTT</sequence>
<accession>M0QJE6</accession>
<keyword evidence="1" id="KW-1133">Transmembrane helix</keyword>
<feature type="transmembrane region" description="Helical" evidence="1">
    <location>
        <begin position="6"/>
        <end position="29"/>
    </location>
</feature>
<proteinExistence type="predicted"/>
<dbReference type="RefSeq" id="WP_007618842.1">
    <property type="nucleotide sequence ID" value="NZ_BANX01000008.1"/>
</dbReference>
<feature type="transmembrane region" description="Helical" evidence="1">
    <location>
        <begin position="36"/>
        <end position="57"/>
    </location>
</feature>
<keyword evidence="3" id="KW-1185">Reference proteome</keyword>
<comment type="caution">
    <text evidence="2">The sequence shown here is derived from an EMBL/GenBank/DDBJ whole genome shotgun (WGS) entry which is preliminary data.</text>
</comment>
<reference evidence="2 3" key="1">
    <citation type="submission" date="2013-01" db="EMBL/GenBank/DDBJ databases">
        <title>Whole genome shotgun sequence of Gordonia soli NBRC 108243.</title>
        <authorList>
            <person name="Isaki-Nakamura S."/>
            <person name="Hosoyama A."/>
            <person name="Tsuchikane K."/>
            <person name="Ando Y."/>
            <person name="Baba S."/>
            <person name="Ohji S."/>
            <person name="Hamada M."/>
            <person name="Tamura T."/>
            <person name="Yamazoe A."/>
            <person name="Yamazaki S."/>
            <person name="Fujita N."/>
        </authorList>
    </citation>
    <scope>NUCLEOTIDE SEQUENCE [LARGE SCALE GENOMIC DNA]</scope>
    <source>
        <strain evidence="2 3">NBRC 108243</strain>
    </source>
</reference>
<evidence type="ECO:0000256" key="1">
    <source>
        <dbReference type="SAM" id="Phobius"/>
    </source>
</evidence>
<name>M0QJE6_9ACTN</name>
<feature type="transmembrane region" description="Helical" evidence="1">
    <location>
        <begin position="69"/>
        <end position="91"/>
    </location>
</feature>
<protein>
    <submittedName>
        <fullName evidence="2">Uncharacterized protein</fullName>
    </submittedName>
</protein>
<keyword evidence="1" id="KW-0812">Transmembrane</keyword>
<evidence type="ECO:0000313" key="3">
    <source>
        <dbReference type="Proteomes" id="UP000011666"/>
    </source>
</evidence>
<dbReference type="Proteomes" id="UP000011666">
    <property type="component" value="Unassembled WGS sequence"/>
</dbReference>
<evidence type="ECO:0000313" key="2">
    <source>
        <dbReference type="EMBL" id="GAC67557.1"/>
    </source>
</evidence>